<reference evidence="2 3" key="1">
    <citation type="submission" date="2019-02" db="EMBL/GenBank/DDBJ databases">
        <title>Deep-cultivation of Planctomycetes and their phenomic and genomic characterization uncovers novel biology.</title>
        <authorList>
            <person name="Wiegand S."/>
            <person name="Jogler M."/>
            <person name="Boedeker C."/>
            <person name="Pinto D."/>
            <person name="Vollmers J."/>
            <person name="Rivas-Marin E."/>
            <person name="Kohn T."/>
            <person name="Peeters S.H."/>
            <person name="Heuer A."/>
            <person name="Rast P."/>
            <person name="Oberbeckmann S."/>
            <person name="Bunk B."/>
            <person name="Jeske O."/>
            <person name="Meyerdierks A."/>
            <person name="Storesund J.E."/>
            <person name="Kallscheuer N."/>
            <person name="Luecker S."/>
            <person name="Lage O.M."/>
            <person name="Pohl T."/>
            <person name="Merkel B.J."/>
            <person name="Hornburger P."/>
            <person name="Mueller R.-W."/>
            <person name="Bruemmer F."/>
            <person name="Labrenz M."/>
            <person name="Spormann A.M."/>
            <person name="Op den Camp H."/>
            <person name="Overmann J."/>
            <person name="Amann R."/>
            <person name="Jetten M.S.M."/>
            <person name="Mascher T."/>
            <person name="Medema M.H."/>
            <person name="Devos D.P."/>
            <person name="Kaster A.-K."/>
            <person name="Ovreas L."/>
            <person name="Rohde M."/>
            <person name="Galperin M.Y."/>
            <person name="Jogler C."/>
        </authorList>
    </citation>
    <scope>NUCLEOTIDE SEQUENCE [LARGE SCALE GENOMIC DNA]</scope>
    <source>
        <strain evidence="2 3">Spb1</strain>
    </source>
</reference>
<dbReference type="Pfam" id="PF18943">
    <property type="entry name" value="DUF5690"/>
    <property type="match status" value="1"/>
</dbReference>
<evidence type="ECO:0000256" key="1">
    <source>
        <dbReference type="SAM" id="Phobius"/>
    </source>
</evidence>
<feature type="transmembrane region" description="Helical" evidence="1">
    <location>
        <begin position="302"/>
        <end position="319"/>
    </location>
</feature>
<dbReference type="OrthoDB" id="182994at2"/>
<keyword evidence="1" id="KW-0812">Transmembrane</keyword>
<proteinExistence type="predicted"/>
<dbReference type="AlphaFoldDB" id="A0A518GQN4"/>
<organism evidence="2 3">
    <name type="scientific">Planctopirus ephydatiae</name>
    <dbReference type="NCBI Taxonomy" id="2528019"/>
    <lineage>
        <taxon>Bacteria</taxon>
        <taxon>Pseudomonadati</taxon>
        <taxon>Planctomycetota</taxon>
        <taxon>Planctomycetia</taxon>
        <taxon>Planctomycetales</taxon>
        <taxon>Planctomycetaceae</taxon>
        <taxon>Planctopirus</taxon>
    </lineage>
</organism>
<dbReference type="Proteomes" id="UP000315349">
    <property type="component" value="Chromosome"/>
</dbReference>
<keyword evidence="1" id="KW-1133">Transmembrane helix</keyword>
<evidence type="ECO:0008006" key="4">
    <source>
        <dbReference type="Google" id="ProtNLM"/>
    </source>
</evidence>
<dbReference type="EMBL" id="CP036299">
    <property type="protein sequence ID" value="QDV30791.1"/>
    <property type="molecule type" value="Genomic_DNA"/>
</dbReference>
<feature type="transmembrane region" description="Helical" evidence="1">
    <location>
        <begin position="64"/>
        <end position="84"/>
    </location>
</feature>
<keyword evidence="1" id="KW-0472">Membrane</keyword>
<feature type="transmembrane region" description="Helical" evidence="1">
    <location>
        <begin position="250"/>
        <end position="266"/>
    </location>
</feature>
<feature type="transmembrane region" description="Helical" evidence="1">
    <location>
        <begin position="123"/>
        <end position="143"/>
    </location>
</feature>
<dbReference type="InterPro" id="IPR043745">
    <property type="entry name" value="DUF5690"/>
</dbReference>
<feature type="transmembrane region" description="Helical" evidence="1">
    <location>
        <begin position="32"/>
        <end position="52"/>
    </location>
</feature>
<protein>
    <recommendedName>
        <fullName evidence="4">Major Facilitator Superfamily protein</fullName>
    </recommendedName>
</protein>
<evidence type="ECO:0000313" key="2">
    <source>
        <dbReference type="EMBL" id="QDV30791.1"/>
    </source>
</evidence>
<gene>
    <name evidence="2" type="ORF">Spb1_27260</name>
</gene>
<feature type="transmembrane region" description="Helical" evidence="1">
    <location>
        <begin position="374"/>
        <end position="394"/>
    </location>
</feature>
<name>A0A518GQN4_9PLAN</name>
<feature type="transmembrane region" description="Helical" evidence="1">
    <location>
        <begin position="339"/>
        <end position="362"/>
    </location>
</feature>
<feature type="transmembrane region" description="Helical" evidence="1">
    <location>
        <begin position="273"/>
        <end position="296"/>
    </location>
</feature>
<dbReference type="KEGG" id="peh:Spb1_27260"/>
<evidence type="ECO:0000313" key="3">
    <source>
        <dbReference type="Proteomes" id="UP000315349"/>
    </source>
</evidence>
<keyword evidence="3" id="KW-1185">Reference proteome</keyword>
<feature type="transmembrane region" description="Helical" evidence="1">
    <location>
        <begin position="155"/>
        <end position="177"/>
    </location>
</feature>
<sequence>MAAFGCYFSMYAFRKPFTAGSFNEPLLAQMDFKSVLVISQVFGYMLSKFIGIKVIAETPPHRRVLGILILIALAQLSLIGFGLTPRPWNLVFMFFNGLPLGMVFGLVLGCLEGRRSSEALTAGLCASFILAGGVMKSVGTWLLTDVGMSEDWMPATAGGLFMLPLGICLVMLALVPPPSIEDIAARTERSTMNGNDRWAFFSRYAPGLLPIIVFYLLVTILRSLRDDFQPEIWKTLGSTFTSSTFTKSETLVTLGVIAVNGTAVLIRNNRLAFFTALATCGVGLGLLAGSLIGHHLDLMNDFTFIVLLGLGLYLPYVAFHTTVFERLIAMTRDKGTVGFLMYVVDAIGYLGFVGIVLLKNYISRSTNVVELLIISSWVSVVISTIALTISWVYFSKVQPRQTELTELEVRISS</sequence>
<feature type="transmembrane region" description="Helical" evidence="1">
    <location>
        <begin position="198"/>
        <end position="221"/>
    </location>
</feature>
<feature type="transmembrane region" description="Helical" evidence="1">
    <location>
        <begin position="90"/>
        <end position="111"/>
    </location>
</feature>
<accession>A0A518GQN4</accession>